<proteinExistence type="predicted"/>
<sequence>MNIALWIAQILLAAMFLMGGLMKTTQVAKVKSTMPWAKNASNGYVRFIGLSELLGAIGLIVPYATGIALVLTPIAAIGLGIIMVLAISVHARQKENQAVAMNIVLLALAIFVAIGRM</sequence>
<dbReference type="Pfam" id="PF13564">
    <property type="entry name" value="DoxX_2"/>
    <property type="match status" value="1"/>
</dbReference>
<accession>A0A3S0CRW7</accession>
<keyword evidence="3 5" id="KW-1133">Transmembrane helix</keyword>
<dbReference type="InterPro" id="IPR032808">
    <property type="entry name" value="DoxX"/>
</dbReference>
<dbReference type="GO" id="GO:0016020">
    <property type="term" value="C:membrane"/>
    <property type="evidence" value="ECO:0007669"/>
    <property type="project" value="UniProtKB-SubCell"/>
</dbReference>
<dbReference type="Proteomes" id="UP000276128">
    <property type="component" value="Unassembled WGS sequence"/>
</dbReference>
<keyword evidence="7" id="KW-1185">Reference proteome</keyword>
<evidence type="ECO:0000313" key="6">
    <source>
        <dbReference type="EMBL" id="RTE06423.1"/>
    </source>
</evidence>
<dbReference type="EMBL" id="RXHU01000074">
    <property type="protein sequence ID" value="RTE06423.1"/>
    <property type="molecule type" value="Genomic_DNA"/>
</dbReference>
<feature type="transmembrane region" description="Helical" evidence="5">
    <location>
        <begin position="6"/>
        <end position="22"/>
    </location>
</feature>
<name>A0A3S0CRW7_9BACL</name>
<evidence type="ECO:0000256" key="2">
    <source>
        <dbReference type="ARBA" id="ARBA00022692"/>
    </source>
</evidence>
<reference evidence="6 7" key="1">
    <citation type="submission" date="2018-12" db="EMBL/GenBank/DDBJ databases">
        <title>Bacillus ochoae sp. nov., Paenibacillus whitsoniae sp. nov., Paenibacillus spiritus sp. nov. Isolated from the Mars Exploration Rover during spacecraft assembly.</title>
        <authorList>
            <person name="Seuylemezian A."/>
            <person name="Vaishampayan P."/>
        </authorList>
    </citation>
    <scope>NUCLEOTIDE SEQUENCE [LARGE SCALE GENOMIC DNA]</scope>
    <source>
        <strain evidence="6 7">MER 54</strain>
    </source>
</reference>
<keyword evidence="4 5" id="KW-0472">Membrane</keyword>
<dbReference type="AlphaFoldDB" id="A0A3S0CRW7"/>
<evidence type="ECO:0000313" key="7">
    <source>
        <dbReference type="Proteomes" id="UP000276128"/>
    </source>
</evidence>
<gene>
    <name evidence="6" type="ORF">EJQ19_22820</name>
</gene>
<comment type="subcellular location">
    <subcellularLocation>
        <location evidence="1">Membrane</location>
        <topology evidence="1">Multi-pass membrane protein</topology>
    </subcellularLocation>
</comment>
<feature type="transmembrane region" description="Helical" evidence="5">
    <location>
        <begin position="67"/>
        <end position="87"/>
    </location>
</feature>
<evidence type="ECO:0000256" key="3">
    <source>
        <dbReference type="ARBA" id="ARBA00022989"/>
    </source>
</evidence>
<protein>
    <submittedName>
        <fullName evidence="6">DoxX family protein</fullName>
    </submittedName>
</protein>
<feature type="transmembrane region" description="Helical" evidence="5">
    <location>
        <begin position="99"/>
        <end position="115"/>
    </location>
</feature>
<keyword evidence="2 5" id="KW-0812">Transmembrane</keyword>
<evidence type="ECO:0000256" key="4">
    <source>
        <dbReference type="ARBA" id="ARBA00023136"/>
    </source>
</evidence>
<dbReference type="OrthoDB" id="3385086at2"/>
<evidence type="ECO:0000256" key="1">
    <source>
        <dbReference type="ARBA" id="ARBA00004141"/>
    </source>
</evidence>
<feature type="transmembrane region" description="Helical" evidence="5">
    <location>
        <begin position="43"/>
        <end position="61"/>
    </location>
</feature>
<evidence type="ECO:0000256" key="5">
    <source>
        <dbReference type="SAM" id="Phobius"/>
    </source>
</evidence>
<organism evidence="6 7">
    <name type="scientific">Paenibacillus whitsoniae</name>
    <dbReference type="NCBI Taxonomy" id="2496558"/>
    <lineage>
        <taxon>Bacteria</taxon>
        <taxon>Bacillati</taxon>
        <taxon>Bacillota</taxon>
        <taxon>Bacilli</taxon>
        <taxon>Bacillales</taxon>
        <taxon>Paenibacillaceae</taxon>
        <taxon>Paenibacillus</taxon>
    </lineage>
</organism>
<dbReference type="RefSeq" id="WP_126143548.1">
    <property type="nucleotide sequence ID" value="NZ_RXHU01000074.1"/>
</dbReference>
<comment type="caution">
    <text evidence="6">The sequence shown here is derived from an EMBL/GenBank/DDBJ whole genome shotgun (WGS) entry which is preliminary data.</text>
</comment>